<protein>
    <submittedName>
        <fullName evidence="3">Filamentous haemagglutinin family N-terminal domain protein</fullName>
    </submittedName>
</protein>
<dbReference type="Pfam" id="PF05860">
    <property type="entry name" value="TPS"/>
    <property type="match status" value="1"/>
</dbReference>
<proteinExistence type="predicted"/>
<keyword evidence="4" id="KW-1185">Reference proteome</keyword>
<evidence type="ECO:0000256" key="1">
    <source>
        <dbReference type="SAM" id="MobiDB-lite"/>
    </source>
</evidence>
<dbReference type="InterPro" id="IPR011050">
    <property type="entry name" value="Pectin_lyase_fold/virulence"/>
</dbReference>
<dbReference type="Proteomes" id="UP000003835">
    <property type="component" value="Unassembled WGS sequence"/>
</dbReference>
<dbReference type="NCBIfam" id="TIGR01901">
    <property type="entry name" value="adhes_NPXG"/>
    <property type="match status" value="1"/>
</dbReference>
<dbReference type="STRING" id="118168.MC7420_7596"/>
<dbReference type="EMBL" id="DS989867">
    <property type="protein sequence ID" value="EDX72116.1"/>
    <property type="molecule type" value="Genomic_DNA"/>
</dbReference>
<dbReference type="Gene3D" id="2.160.20.10">
    <property type="entry name" value="Single-stranded right-handed beta-helix, Pectin lyase-like"/>
    <property type="match status" value="4"/>
</dbReference>
<organism evidence="3 4">
    <name type="scientific">Coleofasciculus chthonoplastes PCC 7420</name>
    <dbReference type="NCBI Taxonomy" id="118168"/>
    <lineage>
        <taxon>Bacteria</taxon>
        <taxon>Bacillati</taxon>
        <taxon>Cyanobacteriota</taxon>
        <taxon>Cyanophyceae</taxon>
        <taxon>Coleofasciculales</taxon>
        <taxon>Coleofasciculaceae</taxon>
        <taxon>Coleofasciculus</taxon>
    </lineage>
</organism>
<sequence>MRDLIEGGAKRGSNLFHSFTEFNVSLDQQVYFANPEGIANILTRVTGDNRSNIFGTLGVDGNANLFLLNPNGILFGVDAKLDVAGSFVASTADGIQLGNDGVFRATNPQNSQLLAIQPGVLFLDALRQQQAEIRNQGQLSVEPGQTLTLAGDRVISTGSLTAPGGTIQVFGEEVQLLETARINVSSLTGGGSVAIGQGEQVTIAAEVQIKADSLNQGDGGRVIIRGNETTQFEGTITARGASDNPQSNGGFVDVSGGYLEFTGIVDTTAPLGEVGTLLLDPKNIWIQADGSDSADGQTFETNPTEVSIINGNVLSSALATNSVTLQANNDIAINQSIFSPSSNSLTLQAGRSITIADNLLILLNGGDFIAKINDENAIADQRDAGVAQFLMNPGSTLTSLGGRIEITSGTFADTSQINTANSTISSVDVLGNSGRSGDISLFALGNVTTGLVNTGRTIGGDVVANNGGNITIKSENGAIATTDFVTSDGINQAGEVVLEASGDLNVNQNITSTSTEGIGGNITLNSEKGAIATSAMLISDSLNQAGDISVDASENLDINGNISSRGEIGGNITLNSEKGAIATTASLVSDGINQAGKISVDAAGTLTTMGTIIANSQNQAGDISLHAIGDVSINRNINAMGEIGGNITLKSENGGITTTAALVSNSLNQGGDISVEAHENLSINQNIASRGEIGGNITLKSENGAITTTAALVSEGSNQAGDISVDAAGDLNTMGNIVANSENQAGDISLNAIGDLSVNKTIASDGNFAGQITLNSGGLFWNRGNTLTNSGRLPGVAKGITITAQSILVEDASIFSFAFNEAQGGMVQVNAADDIVIRNSNLGTSAAPVPGSAEMSSADAGDINLNTRRLTIIQDPETTFPFGVGVGSNTDLSNSGNAGNVTINATESIEIIGNQPGAFNPNSVELAQIPLQGDTGISTSALGSGNSGNLTINTGRLSIRDGGGITTFVNQGEGGDLTVNATDVFLQGEGGIGTGTLGEDAGDLTLNAENVTLTDGALISTSTGRDGNAGNLTLDVRNLSLRNGAGVLGNTGADGNGGQLTIKNAELIEVIGRSADGSFPSSIATDLFSPNESGNAGDIDITSQELIVQQGGEITSATRGFGDGGNVRLNLESLRLDNGRINASTSRSGKGGNIQIRASDSIEVIGAGFEALQEKFVRPAFADTLTLDSFSQGIVTVTDGEGRAGNVFIETPNFIARDGGLIATTTLNQGRGGNIQIDATNRIELDNSLLGSGTFDQAASGNVTLTSPRLVARGGAQVLTTTFNSGQAGDLNVNVSESIELSDPNNQGTLLGTGLFASSTEAASGDGGDININSPTSELNIRDRAAVSVSATGTGNAGDINIDVRSLLLDQGLISATSLSGEGGNINLKVAETFILRNNSQLSTRAGTETSGGGNGGDMTIDANFIVAVLSENSDIIANAFEGNGGNITINTQTILGLQLSEILTPNSDIIASSELGIDGSIVINTPNIDPSRGLIELPSTFSDPSGQIISGCPADTGDRFVVTGRGGIPHSPGQYLSGRAIWEDTRRLSSQSFPSSTPTNSQLSQTNTPPLIEAQGWVVDQDGTVILTAEPYRGKRVNIGIDFRTCGSQ</sequence>
<dbReference type="InterPro" id="IPR008638">
    <property type="entry name" value="FhaB/CdiA-like_TPS"/>
</dbReference>
<reference evidence="3 4" key="1">
    <citation type="submission" date="2008-07" db="EMBL/GenBank/DDBJ databases">
        <authorList>
            <person name="Tandeau de Marsac N."/>
            <person name="Ferriera S."/>
            <person name="Johnson J."/>
            <person name="Kravitz S."/>
            <person name="Beeson K."/>
            <person name="Sutton G."/>
            <person name="Rogers Y.-H."/>
            <person name="Friedman R."/>
            <person name="Frazier M."/>
            <person name="Venter J.C."/>
        </authorList>
    </citation>
    <scope>NUCLEOTIDE SEQUENCE [LARGE SCALE GENOMIC DNA]</scope>
    <source>
        <strain evidence="3 4">PCC 7420</strain>
    </source>
</reference>
<dbReference type="SUPFAM" id="SSF51126">
    <property type="entry name" value="Pectin lyase-like"/>
    <property type="match status" value="4"/>
</dbReference>
<evidence type="ECO:0000313" key="4">
    <source>
        <dbReference type="Proteomes" id="UP000003835"/>
    </source>
</evidence>
<feature type="domain" description="Filamentous haemagglutinin FhaB/tRNA nuclease CdiA-like TPS" evidence="2">
    <location>
        <begin position="1"/>
        <end position="98"/>
    </location>
</feature>
<dbReference type="SMART" id="SM00912">
    <property type="entry name" value="Haemagg_act"/>
    <property type="match status" value="1"/>
</dbReference>
<name>B4W174_9CYAN</name>
<evidence type="ECO:0000259" key="2">
    <source>
        <dbReference type="SMART" id="SM00912"/>
    </source>
</evidence>
<dbReference type="eggNOG" id="COG3210">
    <property type="taxonomic scope" value="Bacteria"/>
</dbReference>
<accession>B4W174</accession>
<dbReference type="InterPro" id="IPR012334">
    <property type="entry name" value="Pectin_lyas_fold"/>
</dbReference>
<feature type="region of interest" description="Disordered" evidence="1">
    <location>
        <begin position="1549"/>
        <end position="1568"/>
    </location>
</feature>
<dbReference type="HOGENOM" id="CLU_001325_1_0_3"/>
<evidence type="ECO:0000313" key="3">
    <source>
        <dbReference type="EMBL" id="EDX72116.1"/>
    </source>
</evidence>
<gene>
    <name evidence="3" type="ORF">MC7420_7596</name>
</gene>